<reference evidence="2 3" key="1">
    <citation type="submission" date="2019-07" db="EMBL/GenBank/DDBJ databases">
        <title>Genomic Encyclopedia of Archaeal and Bacterial Type Strains, Phase II (KMG-II): from individual species to whole genera.</title>
        <authorList>
            <person name="Goeker M."/>
        </authorList>
    </citation>
    <scope>NUCLEOTIDE SEQUENCE [LARGE SCALE GENOMIC DNA]</scope>
    <source>
        <strain evidence="2 3">ATCC BAA-1854</strain>
    </source>
</reference>
<dbReference type="Proteomes" id="UP000317010">
    <property type="component" value="Unassembled WGS sequence"/>
</dbReference>
<accession>A0A562U2B0</accession>
<dbReference type="Pfam" id="PF07883">
    <property type="entry name" value="Cupin_2"/>
    <property type="match status" value="1"/>
</dbReference>
<dbReference type="Gene3D" id="2.60.120.10">
    <property type="entry name" value="Jelly Rolls"/>
    <property type="match status" value="1"/>
</dbReference>
<comment type="caution">
    <text evidence="2">The sequence shown here is derived from an EMBL/GenBank/DDBJ whole genome shotgun (WGS) entry which is preliminary data.</text>
</comment>
<proteinExistence type="predicted"/>
<dbReference type="InterPro" id="IPR013096">
    <property type="entry name" value="Cupin_2"/>
</dbReference>
<dbReference type="InterPro" id="IPR014710">
    <property type="entry name" value="RmlC-like_jellyroll"/>
</dbReference>
<keyword evidence="3" id="KW-1185">Reference proteome</keyword>
<keyword evidence="2" id="KW-0413">Isomerase</keyword>
<dbReference type="RefSeq" id="WP_144912785.1">
    <property type="nucleotide sequence ID" value="NZ_VLLI01000006.1"/>
</dbReference>
<sequence length="198" mass="22355">MDVQKFIQSGILEEYCLGLLSDEESAYLIQVAMLFPSIKRELTAIEETLEKFSLANAMEPPAETKEKILASLGFADSETLPDIAQMPATDKNTDPKTWLNAAAHLIPENPTTPFTFHQLRKDEHFQQMLIIATTHVPEEEHDNYIESFFILKGYCECTVGNDFFQLGPGDFLEIPLNVKHNVKLTSPCVVAVLQYEFV</sequence>
<dbReference type="OrthoDB" id="3395710at2"/>
<evidence type="ECO:0000313" key="2">
    <source>
        <dbReference type="EMBL" id="TWI99991.1"/>
    </source>
</evidence>
<dbReference type="AlphaFoldDB" id="A0A562U2B0"/>
<dbReference type="GO" id="GO:0016853">
    <property type="term" value="F:isomerase activity"/>
    <property type="evidence" value="ECO:0007669"/>
    <property type="project" value="UniProtKB-KW"/>
</dbReference>
<feature type="domain" description="Cupin type-2" evidence="1">
    <location>
        <begin position="135"/>
        <end position="190"/>
    </location>
</feature>
<evidence type="ECO:0000313" key="3">
    <source>
        <dbReference type="Proteomes" id="UP000317010"/>
    </source>
</evidence>
<dbReference type="InterPro" id="IPR011051">
    <property type="entry name" value="RmlC_Cupin_sf"/>
</dbReference>
<dbReference type="EMBL" id="VLLI01000006">
    <property type="protein sequence ID" value="TWI99991.1"/>
    <property type="molecule type" value="Genomic_DNA"/>
</dbReference>
<gene>
    <name evidence="2" type="ORF">JN11_02407</name>
</gene>
<dbReference type="SUPFAM" id="SSF51182">
    <property type="entry name" value="RmlC-like cupins"/>
    <property type="match status" value="1"/>
</dbReference>
<protein>
    <submittedName>
        <fullName evidence="2">Mannose-6-phosphate isomerase-like protein (Cupin superfamily)</fullName>
    </submittedName>
</protein>
<organism evidence="2 3">
    <name type="scientific">Mucilaginibacter frigoritolerans</name>
    <dbReference type="NCBI Taxonomy" id="652788"/>
    <lineage>
        <taxon>Bacteria</taxon>
        <taxon>Pseudomonadati</taxon>
        <taxon>Bacteroidota</taxon>
        <taxon>Sphingobacteriia</taxon>
        <taxon>Sphingobacteriales</taxon>
        <taxon>Sphingobacteriaceae</taxon>
        <taxon>Mucilaginibacter</taxon>
    </lineage>
</organism>
<name>A0A562U2B0_9SPHI</name>
<evidence type="ECO:0000259" key="1">
    <source>
        <dbReference type="Pfam" id="PF07883"/>
    </source>
</evidence>